<comment type="similarity">
    <text evidence="1">Belongs to the short-chain dehydrogenases/reductases (SDR) family.</text>
</comment>
<name>A0AAF0J7F2_9BASI</name>
<dbReference type="Proteomes" id="UP001219933">
    <property type="component" value="Chromosome 4"/>
</dbReference>
<dbReference type="EMBL" id="CP119880">
    <property type="protein sequence ID" value="WFD36045.1"/>
    <property type="molecule type" value="Genomic_DNA"/>
</dbReference>
<dbReference type="PANTHER" id="PTHR44196">
    <property type="entry name" value="DEHYDROGENASE/REDUCTASE SDR FAMILY MEMBER 7B"/>
    <property type="match status" value="1"/>
</dbReference>
<dbReference type="AlphaFoldDB" id="A0AAF0J7F2"/>
<gene>
    <name evidence="4" type="ORF">MCUN1_002916</name>
</gene>
<sequence>MSLRVQIIAVALALAVAARLLRAQKLRSNAIPPASERVVILGASTVNGIGAAIAAKALARGVRQIMLVGRNAQGLREVKEHLSASAGCSASIVIHAADCTRDADVLATRDTVVAEFGGVDTLHIVFGSIVDETLLGAAGADPIRQDGGAVTSDGLANVHAAMDASCTLNVTGTALVLAAFIPLLQTSSRHPHVGVIGSLASLIPAPTRALYAAVKSAQQQLVLGVATECTSQAKIPGNSHVKFTVFAPGSVATSFSTTEARASAIPPSKVADTVIRAIDHGHTGVIPIPHKYFAAWMLSIFWCVSADSPNMIERSAHAKYGY</sequence>
<feature type="signal peptide" evidence="3">
    <location>
        <begin position="1"/>
        <end position="23"/>
    </location>
</feature>
<evidence type="ECO:0000313" key="5">
    <source>
        <dbReference type="Proteomes" id="UP001219933"/>
    </source>
</evidence>
<reference evidence="4" key="1">
    <citation type="submission" date="2023-03" db="EMBL/GenBank/DDBJ databases">
        <title>Mating type loci evolution in Malassezia.</title>
        <authorList>
            <person name="Coelho M.A."/>
        </authorList>
    </citation>
    <scope>NUCLEOTIDE SEQUENCE</scope>
    <source>
        <strain evidence="4">CBS 11721</strain>
    </source>
</reference>
<accession>A0AAF0J7F2</accession>
<evidence type="ECO:0000256" key="2">
    <source>
        <dbReference type="ARBA" id="ARBA00023002"/>
    </source>
</evidence>
<evidence type="ECO:0000256" key="1">
    <source>
        <dbReference type="ARBA" id="ARBA00006484"/>
    </source>
</evidence>
<feature type="chain" id="PRO_5042041949" description="NAD(P)-binding protein" evidence="3">
    <location>
        <begin position="24"/>
        <end position="322"/>
    </location>
</feature>
<dbReference type="PANTHER" id="PTHR44196:SF1">
    <property type="entry name" value="DEHYDROGENASE_REDUCTASE SDR FAMILY MEMBER 7B"/>
    <property type="match status" value="1"/>
</dbReference>
<dbReference type="SUPFAM" id="SSF51735">
    <property type="entry name" value="NAD(P)-binding Rossmann-fold domains"/>
    <property type="match status" value="1"/>
</dbReference>
<dbReference type="Pfam" id="PF00106">
    <property type="entry name" value="adh_short"/>
    <property type="match status" value="1"/>
</dbReference>
<keyword evidence="5" id="KW-1185">Reference proteome</keyword>
<protein>
    <recommendedName>
        <fullName evidence="6">NAD(P)-binding protein</fullName>
    </recommendedName>
</protein>
<organism evidence="4 5">
    <name type="scientific">Malassezia cuniculi</name>
    <dbReference type="NCBI Taxonomy" id="948313"/>
    <lineage>
        <taxon>Eukaryota</taxon>
        <taxon>Fungi</taxon>
        <taxon>Dikarya</taxon>
        <taxon>Basidiomycota</taxon>
        <taxon>Ustilaginomycotina</taxon>
        <taxon>Malasseziomycetes</taxon>
        <taxon>Malasseziales</taxon>
        <taxon>Malasseziaceae</taxon>
        <taxon>Malassezia</taxon>
    </lineage>
</organism>
<proteinExistence type="inferred from homology"/>
<dbReference type="GO" id="GO:0016491">
    <property type="term" value="F:oxidoreductase activity"/>
    <property type="evidence" value="ECO:0007669"/>
    <property type="project" value="UniProtKB-KW"/>
</dbReference>
<dbReference type="Gene3D" id="3.40.50.720">
    <property type="entry name" value="NAD(P)-binding Rossmann-like Domain"/>
    <property type="match status" value="1"/>
</dbReference>
<evidence type="ECO:0008006" key="6">
    <source>
        <dbReference type="Google" id="ProtNLM"/>
    </source>
</evidence>
<dbReference type="CDD" id="cd05233">
    <property type="entry name" value="SDR_c"/>
    <property type="match status" value="1"/>
</dbReference>
<evidence type="ECO:0000313" key="4">
    <source>
        <dbReference type="EMBL" id="WFD36045.1"/>
    </source>
</evidence>
<keyword evidence="3" id="KW-0732">Signal</keyword>
<keyword evidence="2" id="KW-0560">Oxidoreductase</keyword>
<dbReference type="InterPro" id="IPR002347">
    <property type="entry name" value="SDR_fam"/>
</dbReference>
<dbReference type="InterPro" id="IPR036291">
    <property type="entry name" value="NAD(P)-bd_dom_sf"/>
</dbReference>
<evidence type="ECO:0000256" key="3">
    <source>
        <dbReference type="SAM" id="SignalP"/>
    </source>
</evidence>
<dbReference type="GO" id="GO:0016020">
    <property type="term" value="C:membrane"/>
    <property type="evidence" value="ECO:0007669"/>
    <property type="project" value="TreeGrafter"/>
</dbReference>